<protein>
    <submittedName>
        <fullName evidence="1">Uncharacterized protein</fullName>
    </submittedName>
</protein>
<dbReference type="Proteomes" id="UP000837801">
    <property type="component" value="Unassembled WGS sequence"/>
</dbReference>
<comment type="caution">
    <text evidence="1">The sequence shown here is derived from an EMBL/GenBank/DDBJ whole genome shotgun (WGS) entry which is preliminary data.</text>
</comment>
<dbReference type="AlphaFoldDB" id="A0A9P0QS22"/>
<name>A0A9P0QS22_9ASCO</name>
<accession>A0A9P0QS22</accession>
<dbReference type="EMBL" id="CAKXYY010000016">
    <property type="protein sequence ID" value="CAH2354457.1"/>
    <property type="molecule type" value="Genomic_DNA"/>
</dbReference>
<sequence length="127" mass="14917">MLEVYYTSFSLSFFGLTNFFFSHRCLRWGNASAGQVRISECWGAETGAREKRLQNLAADCRHFLIPLAFCSSRFVIFTSSVDFNMVNGRWLMLEDRWMVEYSISLLEWYAYFYYGCYIQSLGTVSEH</sequence>
<proteinExistence type="predicted"/>
<evidence type="ECO:0000313" key="1">
    <source>
        <dbReference type="EMBL" id="CAH2354457.1"/>
    </source>
</evidence>
<reference evidence="1" key="1">
    <citation type="submission" date="2022-03" db="EMBL/GenBank/DDBJ databases">
        <authorList>
            <person name="Legras J.-L."/>
            <person name="Devillers H."/>
            <person name="Grondin C."/>
        </authorList>
    </citation>
    <scope>NUCLEOTIDE SEQUENCE</scope>
    <source>
        <strain evidence="1">CLIB 1423</strain>
    </source>
</reference>
<gene>
    <name evidence="1" type="ORF">CLIB1423_16S03092</name>
</gene>
<keyword evidence="2" id="KW-1185">Reference proteome</keyword>
<organism evidence="1 2">
    <name type="scientific">[Candida] railenensis</name>
    <dbReference type="NCBI Taxonomy" id="45579"/>
    <lineage>
        <taxon>Eukaryota</taxon>
        <taxon>Fungi</taxon>
        <taxon>Dikarya</taxon>
        <taxon>Ascomycota</taxon>
        <taxon>Saccharomycotina</taxon>
        <taxon>Pichiomycetes</taxon>
        <taxon>Debaryomycetaceae</taxon>
        <taxon>Kurtzmaniella</taxon>
    </lineage>
</organism>
<evidence type="ECO:0000313" key="2">
    <source>
        <dbReference type="Proteomes" id="UP000837801"/>
    </source>
</evidence>